<dbReference type="InterPro" id="IPR041737">
    <property type="entry name" value="SoxW"/>
</dbReference>
<name>A0A1H5TW49_9RHOB</name>
<dbReference type="InterPro" id="IPR012336">
    <property type="entry name" value="Thioredoxin-like_fold"/>
</dbReference>
<protein>
    <submittedName>
        <fullName evidence="2">Thioredoxin-related protein</fullName>
    </submittedName>
</protein>
<organism evidence="2 3">
    <name type="scientific">Jhaorihella thermophila</name>
    <dbReference type="NCBI Taxonomy" id="488547"/>
    <lineage>
        <taxon>Bacteria</taxon>
        <taxon>Pseudomonadati</taxon>
        <taxon>Pseudomonadota</taxon>
        <taxon>Alphaproteobacteria</taxon>
        <taxon>Rhodobacterales</taxon>
        <taxon>Paracoccaceae</taxon>
        <taxon>Jhaorihella</taxon>
    </lineage>
</organism>
<accession>A0A1H5TW49</accession>
<dbReference type="RefSeq" id="WP_104007014.1">
    <property type="nucleotide sequence ID" value="NZ_FNVD01000003.1"/>
</dbReference>
<dbReference type="OrthoDB" id="9811036at2"/>
<dbReference type="Gene3D" id="3.40.30.10">
    <property type="entry name" value="Glutaredoxin"/>
    <property type="match status" value="1"/>
</dbReference>
<gene>
    <name evidence="2" type="ORF">SAMN05421751_10322</name>
</gene>
<dbReference type="Pfam" id="PF13098">
    <property type="entry name" value="Thioredoxin_2"/>
    <property type="match status" value="1"/>
</dbReference>
<dbReference type="CDD" id="cd02951">
    <property type="entry name" value="SoxW"/>
    <property type="match status" value="1"/>
</dbReference>
<evidence type="ECO:0000259" key="1">
    <source>
        <dbReference type="Pfam" id="PF13098"/>
    </source>
</evidence>
<evidence type="ECO:0000313" key="3">
    <source>
        <dbReference type="Proteomes" id="UP000236742"/>
    </source>
</evidence>
<dbReference type="EMBL" id="FNVD01000003">
    <property type="protein sequence ID" value="SEF66227.1"/>
    <property type="molecule type" value="Genomic_DNA"/>
</dbReference>
<feature type="domain" description="Thioredoxin-like fold" evidence="1">
    <location>
        <begin position="58"/>
        <end position="163"/>
    </location>
</feature>
<reference evidence="2 3" key="1">
    <citation type="submission" date="2016-10" db="EMBL/GenBank/DDBJ databases">
        <authorList>
            <person name="de Groot N.N."/>
        </authorList>
    </citation>
    <scope>NUCLEOTIDE SEQUENCE [LARGE SCALE GENOMIC DNA]</scope>
    <source>
        <strain evidence="2 3">DSM 23413</strain>
    </source>
</reference>
<sequence>MTIARRTLLAVAATAPMLATRTRASDDDHEPAVDDDGLYTQDWFHTSFLDMSEDLAEAASQGKHLMILWEQRGCPYCRELHRINFRRDDIVSYLKKHYVVLQLNLWGDREVTDFDGEVLSEKQIAKKWHVNFTPTVILINGRDAGAKSMREAEAFRMPGYFKPFHFLAGLEFAAGNTYRDQHFQRFVQEKADHLRDQGQPVTLWD</sequence>
<keyword evidence="3" id="KW-1185">Reference proteome</keyword>
<dbReference type="AlphaFoldDB" id="A0A1H5TW49"/>
<dbReference type="SUPFAM" id="SSF52833">
    <property type="entry name" value="Thioredoxin-like"/>
    <property type="match status" value="1"/>
</dbReference>
<dbReference type="InterPro" id="IPR036249">
    <property type="entry name" value="Thioredoxin-like_sf"/>
</dbReference>
<proteinExistence type="predicted"/>
<evidence type="ECO:0000313" key="2">
    <source>
        <dbReference type="EMBL" id="SEF66227.1"/>
    </source>
</evidence>
<dbReference type="Proteomes" id="UP000236742">
    <property type="component" value="Unassembled WGS sequence"/>
</dbReference>